<dbReference type="InterPro" id="IPR035979">
    <property type="entry name" value="RBD_domain_sf"/>
</dbReference>
<dbReference type="Gene3D" id="3.30.70.330">
    <property type="match status" value="2"/>
</dbReference>
<dbReference type="SMART" id="SM00034">
    <property type="entry name" value="CLECT"/>
    <property type="match status" value="1"/>
</dbReference>
<dbReference type="InterPro" id="IPR012677">
    <property type="entry name" value="Nucleotide-bd_a/b_plait_sf"/>
</dbReference>
<feature type="compositionally biased region" description="Polar residues" evidence="2">
    <location>
        <begin position="337"/>
        <end position="347"/>
    </location>
</feature>
<dbReference type="AlphaFoldDB" id="A0A7J6LM55"/>
<evidence type="ECO:0000313" key="5">
    <source>
        <dbReference type="EMBL" id="KAF4660359.1"/>
    </source>
</evidence>
<comment type="caution">
    <text evidence="5">The sequence shown here is derived from an EMBL/GenBank/DDBJ whole genome shotgun (WGS) entry which is preliminary data.</text>
</comment>
<dbReference type="SMART" id="SM00360">
    <property type="entry name" value="RRM"/>
    <property type="match status" value="2"/>
</dbReference>
<dbReference type="SUPFAM" id="SSF56436">
    <property type="entry name" value="C-type lectin-like"/>
    <property type="match status" value="1"/>
</dbReference>
<proteinExistence type="predicted"/>
<feature type="region of interest" description="Disordered" evidence="2">
    <location>
        <begin position="492"/>
        <end position="550"/>
    </location>
</feature>
<feature type="compositionally biased region" description="Gly residues" evidence="2">
    <location>
        <begin position="708"/>
        <end position="723"/>
    </location>
</feature>
<dbReference type="Proteomes" id="UP000591131">
    <property type="component" value="Unassembled WGS sequence"/>
</dbReference>
<sequence length="754" mass="80946">MKKISAAILGSVASGKCIITSTVCEHFPHLSNMQFDDANGEKYLSTADNEPMCLRRAQQLHDWCGNPADAKTITVAASFQGGHTQLFSPEACDQGWVLYGSHCYRFFDAMVSFFEAEGRCNAMGANLASIHSEGENEFVRTLTGGRSTWIGYSDADQDEDYDWTDGSENEFNKWAKNCTDPALADDPDCAPEKSQEQWYDWDGSDPGPFVCKKMVKGARKNYLVSLSAEELITSAGVRQDIGELEIEDTKRVDLEAIERCRVDETGTSLVSRPEELLGPHRYLPRMGLISPRTPVATPETPAADPSMQPTSEAEPSTEASPAEPSTEASLAGDAPAATTQPAVSSEQAAPGQEAPHSQATPQPPAEAPQRSTGGFDAPPSRPQQGFSSGPGQTGLGSQSSPMPPPATPSYSGPPKRGDDTKKVFIGGLPRDADKAAIDEYFSQFGTVVDSVVMMDRMTGRSRGFGFATFDTKEQMLNCVASAPHSILGKSVEVRRSLNEDGTSTAKERRSTGKGSSVGSPLPPRGYDDYNSAGKGKGGHRDQNPNKLFVGGLPREVTSDALRDFFSQYGNLVDCAVITDRMTGHSRGFGYITYEDLSSAEAAINNSSNNVIEGKWVDVKHTTREAPRRSYGGGYNEYENSGGSGGGPVYNDYGRQRGPDDYQATMQASRAASNAYFQQQQRGQPPMGMYGQQPPQYGMPPPQQQGYGMQQGGGYGGKGGGYQRGGRPPMGGYNAPPPPRYGGQYGGGPSRASPY</sequence>
<accession>A0A7J6LM55</accession>
<dbReference type="InterPro" id="IPR001304">
    <property type="entry name" value="C-type_lectin-like"/>
</dbReference>
<dbReference type="InterPro" id="IPR016187">
    <property type="entry name" value="CTDL_fold"/>
</dbReference>
<feature type="compositionally biased region" description="Polar residues" evidence="2">
    <location>
        <begin position="663"/>
        <end position="676"/>
    </location>
</feature>
<feature type="region of interest" description="Disordered" evidence="2">
    <location>
        <begin position="625"/>
        <end position="754"/>
    </location>
</feature>
<name>A0A7J6LM55_PERCH</name>
<evidence type="ECO:0000259" key="4">
    <source>
        <dbReference type="PROSITE" id="PS50102"/>
    </source>
</evidence>
<feature type="region of interest" description="Disordered" evidence="2">
    <location>
        <begin position="285"/>
        <end position="423"/>
    </location>
</feature>
<feature type="domain" description="RRM" evidence="4">
    <location>
        <begin position="545"/>
        <end position="623"/>
    </location>
</feature>
<dbReference type="CDD" id="cd00037">
    <property type="entry name" value="CLECT"/>
    <property type="match status" value="1"/>
</dbReference>
<feature type="compositionally biased region" description="Low complexity" evidence="2">
    <location>
        <begin position="724"/>
        <end position="733"/>
    </location>
</feature>
<dbReference type="SUPFAM" id="SSF54928">
    <property type="entry name" value="RNA-binding domain, RBD"/>
    <property type="match status" value="2"/>
</dbReference>
<feature type="domain" description="C-type lectin" evidence="3">
    <location>
        <begin position="99"/>
        <end position="212"/>
    </location>
</feature>
<gene>
    <name evidence="5" type="ORF">FOL47_007193</name>
</gene>
<protein>
    <recommendedName>
        <fullName evidence="7">DAZ-associated protein 1</fullName>
    </recommendedName>
</protein>
<dbReference type="PANTHER" id="PTHR48035">
    <property type="entry name" value="HETEROGENEOUS NUCLEAR RIBONUCLEOPROTEIN 1"/>
    <property type="match status" value="1"/>
</dbReference>
<evidence type="ECO:0000256" key="1">
    <source>
        <dbReference type="PROSITE-ProRule" id="PRU00176"/>
    </source>
</evidence>
<dbReference type="PROSITE" id="PS50041">
    <property type="entry name" value="C_TYPE_LECTIN_2"/>
    <property type="match status" value="1"/>
</dbReference>
<keyword evidence="6" id="KW-1185">Reference proteome</keyword>
<dbReference type="Pfam" id="PF00059">
    <property type="entry name" value="Lectin_C"/>
    <property type="match status" value="1"/>
</dbReference>
<organism evidence="5 6">
    <name type="scientific">Perkinsus chesapeaki</name>
    <name type="common">Clam parasite</name>
    <name type="synonym">Perkinsus andrewsi</name>
    <dbReference type="NCBI Taxonomy" id="330153"/>
    <lineage>
        <taxon>Eukaryota</taxon>
        <taxon>Sar</taxon>
        <taxon>Alveolata</taxon>
        <taxon>Perkinsozoa</taxon>
        <taxon>Perkinsea</taxon>
        <taxon>Perkinsida</taxon>
        <taxon>Perkinsidae</taxon>
        <taxon>Perkinsus</taxon>
    </lineage>
</organism>
<evidence type="ECO:0000256" key="2">
    <source>
        <dbReference type="SAM" id="MobiDB-lite"/>
    </source>
</evidence>
<evidence type="ECO:0000259" key="3">
    <source>
        <dbReference type="PROSITE" id="PS50041"/>
    </source>
</evidence>
<dbReference type="Gene3D" id="3.10.100.10">
    <property type="entry name" value="Mannose-Binding Protein A, subunit A"/>
    <property type="match status" value="1"/>
</dbReference>
<dbReference type="PANTHER" id="PTHR48035:SF2">
    <property type="entry name" value="RNA-BINDING REGION RNP-1 DOMAIN-CONTAINING PROTEIN"/>
    <property type="match status" value="1"/>
</dbReference>
<dbReference type="InterPro" id="IPR053260">
    <property type="entry name" value="hnRNP"/>
</dbReference>
<dbReference type="EMBL" id="JAAPAO010000416">
    <property type="protein sequence ID" value="KAF4660359.1"/>
    <property type="molecule type" value="Genomic_DNA"/>
</dbReference>
<dbReference type="OrthoDB" id="441660at2759"/>
<dbReference type="InterPro" id="IPR016186">
    <property type="entry name" value="C-type_lectin-like/link_sf"/>
</dbReference>
<keyword evidence="1" id="KW-0694">RNA-binding</keyword>
<evidence type="ECO:0008006" key="7">
    <source>
        <dbReference type="Google" id="ProtNLM"/>
    </source>
</evidence>
<reference evidence="5 6" key="1">
    <citation type="submission" date="2020-04" db="EMBL/GenBank/DDBJ databases">
        <title>Perkinsus chesapeaki whole genome sequence.</title>
        <authorList>
            <person name="Bogema D.R."/>
        </authorList>
    </citation>
    <scope>NUCLEOTIDE SEQUENCE [LARGE SCALE GENOMIC DNA]</scope>
    <source>
        <strain evidence="5">ATCC PRA-425</strain>
    </source>
</reference>
<dbReference type="GO" id="GO:0003723">
    <property type="term" value="F:RNA binding"/>
    <property type="evidence" value="ECO:0007669"/>
    <property type="project" value="UniProtKB-UniRule"/>
</dbReference>
<evidence type="ECO:0000313" key="6">
    <source>
        <dbReference type="Proteomes" id="UP000591131"/>
    </source>
</evidence>
<feature type="compositionally biased region" description="Low complexity" evidence="2">
    <location>
        <begin position="677"/>
        <end position="695"/>
    </location>
</feature>
<feature type="compositionally biased region" description="Low complexity" evidence="2">
    <location>
        <begin position="309"/>
        <end position="329"/>
    </location>
</feature>
<feature type="domain" description="RRM" evidence="4">
    <location>
        <begin position="421"/>
        <end position="498"/>
    </location>
</feature>
<dbReference type="Pfam" id="PF00076">
    <property type="entry name" value="RRM_1"/>
    <property type="match status" value="2"/>
</dbReference>
<dbReference type="InterPro" id="IPR000504">
    <property type="entry name" value="RRM_dom"/>
</dbReference>
<dbReference type="PROSITE" id="PS50102">
    <property type="entry name" value="RRM"/>
    <property type="match status" value="2"/>
</dbReference>